<keyword evidence="1 3" id="KW-0807">Transducer</keyword>
<dbReference type="GO" id="GO:0016020">
    <property type="term" value="C:membrane"/>
    <property type="evidence" value="ECO:0007669"/>
    <property type="project" value="InterPro"/>
</dbReference>
<dbReference type="GO" id="GO:0006935">
    <property type="term" value="P:chemotaxis"/>
    <property type="evidence" value="ECO:0007669"/>
    <property type="project" value="InterPro"/>
</dbReference>
<dbReference type="PATRIC" id="fig|1603606.3.peg.3684"/>
<evidence type="ECO:0000259" key="6">
    <source>
        <dbReference type="PROSITE" id="PS50111"/>
    </source>
</evidence>
<dbReference type="SUPFAM" id="SSF58104">
    <property type="entry name" value="Methyl-accepting chemotaxis protein (MCP) signaling domain"/>
    <property type="match status" value="1"/>
</dbReference>
<evidence type="ECO:0000313" key="8">
    <source>
        <dbReference type="Proteomes" id="UP000057158"/>
    </source>
</evidence>
<gene>
    <name evidence="7" type="ORF">DSOUD_3423</name>
</gene>
<dbReference type="PROSITE" id="PS50111">
    <property type="entry name" value="CHEMOTAXIS_TRANSDUC_2"/>
    <property type="match status" value="1"/>
</dbReference>
<dbReference type="RefSeq" id="WP_053552085.1">
    <property type="nucleotide sequence ID" value="NZ_CP010802.1"/>
</dbReference>
<dbReference type="InterPro" id="IPR029016">
    <property type="entry name" value="GAF-like_dom_sf"/>
</dbReference>
<keyword evidence="8" id="KW-1185">Reference proteome</keyword>
<accession>A0A0M4D3R3</accession>
<feature type="compositionally biased region" description="Polar residues" evidence="4">
    <location>
        <begin position="658"/>
        <end position="670"/>
    </location>
</feature>
<dbReference type="Gene3D" id="1.10.287.950">
    <property type="entry name" value="Methyl-accepting chemotaxis protein"/>
    <property type="match status" value="1"/>
</dbReference>
<protein>
    <submittedName>
        <fullName evidence="7">Methyl-accepting chemotaxis protein</fullName>
    </submittedName>
</protein>
<dbReference type="PRINTS" id="PR00260">
    <property type="entry name" value="CHEMTRNSDUCR"/>
</dbReference>
<dbReference type="PANTHER" id="PTHR32089">
    <property type="entry name" value="METHYL-ACCEPTING CHEMOTAXIS PROTEIN MCPB"/>
    <property type="match status" value="1"/>
</dbReference>
<proteinExistence type="inferred from homology"/>
<evidence type="ECO:0000256" key="3">
    <source>
        <dbReference type="PROSITE-ProRule" id="PRU00284"/>
    </source>
</evidence>
<feature type="domain" description="Methyl-accepting transducer" evidence="6">
    <location>
        <begin position="339"/>
        <end position="575"/>
    </location>
</feature>
<dbReference type="Proteomes" id="UP000057158">
    <property type="component" value="Chromosome"/>
</dbReference>
<dbReference type="KEGG" id="des:DSOUD_3423"/>
<feature type="transmembrane region" description="Helical" evidence="5">
    <location>
        <begin position="59"/>
        <end position="76"/>
    </location>
</feature>
<dbReference type="InterPro" id="IPR004090">
    <property type="entry name" value="Chemotax_Me-accpt_rcpt"/>
</dbReference>
<comment type="similarity">
    <text evidence="2">Belongs to the methyl-accepting chemotaxis (MCP) protein family.</text>
</comment>
<dbReference type="SUPFAM" id="SSF55781">
    <property type="entry name" value="GAF domain-like"/>
    <property type="match status" value="1"/>
</dbReference>
<dbReference type="AlphaFoldDB" id="A0A0M4D3R3"/>
<evidence type="ECO:0000256" key="1">
    <source>
        <dbReference type="ARBA" id="ARBA00023224"/>
    </source>
</evidence>
<dbReference type="Pfam" id="PF00015">
    <property type="entry name" value="MCPsignal"/>
    <property type="match status" value="1"/>
</dbReference>
<evidence type="ECO:0000256" key="2">
    <source>
        <dbReference type="ARBA" id="ARBA00029447"/>
    </source>
</evidence>
<dbReference type="GO" id="GO:0007165">
    <property type="term" value="P:signal transduction"/>
    <property type="evidence" value="ECO:0007669"/>
    <property type="project" value="UniProtKB-KW"/>
</dbReference>
<dbReference type="SMART" id="SM00065">
    <property type="entry name" value="GAF"/>
    <property type="match status" value="1"/>
</dbReference>
<evidence type="ECO:0000256" key="5">
    <source>
        <dbReference type="SAM" id="Phobius"/>
    </source>
</evidence>
<keyword evidence="5" id="KW-0472">Membrane</keyword>
<dbReference type="InterPro" id="IPR003018">
    <property type="entry name" value="GAF"/>
</dbReference>
<sequence>MNRNMNRRRTPPPLPLLHFLASLAAPPAWAFIRYLFFGNHDTSAWTQIAYTLWGTPENGALALFLLCFASLLFWTLGANGKAWRDEAVQHQSSIGSLQDDLRRRGQDLDDLSKNLNDKMKRFHQTNAQLQKSFDKKEIMHLAADSLKDILGYDRVNLLMLNAEGDRLEFMASRGSGDDNVSGVSLPLDERAGVLYLTMLRDEPLLVQDMRKMPAVYNLKPPCDAISQLRSRSFILCPIVINGEPVGLFGVDNKQNHNALNESDLNTVKIFAEQVAAALSKIELLQAVELLTGEIQSTFAQSLRHRKDFARMIAEVKRNTRAATDNVRALRGSSDTLYLAVDDTGSATSEISAAVNQVSENLGRLDELMGGAVSATQEISAAARATAEDAASSHQMAETVGREANEGVAVVSRTHQSLLKIAEAMTTTVGAFDALTERTNNIADFLSMIKEINQKTQLLSLNASILAAQAGEHGRAFAVVAGEIQSLYQQTSGSATAIEELLEQIHQQTRVATREISFTRNLVGEGVALGQNTEQTLQKIVTSADRALEYASSILSSSHEQTVNAEHTAQSIQEMGNIAALVSGASREQAVAITRIARQVEEIEGMAGSLAKASGDQEQNAGHIDAMMDQVRGLGDQIFTELENRRDESTLVIEQLNQFKTSSGQSQTGNPVPSPKTAKQPDKNPPGNILPFQANENFPAKKTSGRKSL</sequence>
<dbReference type="Gene3D" id="3.30.450.40">
    <property type="match status" value="1"/>
</dbReference>
<keyword evidence="5" id="KW-1133">Transmembrane helix</keyword>
<keyword evidence="5" id="KW-0812">Transmembrane</keyword>
<name>A0A0M4D3R3_9BACT</name>
<feature type="region of interest" description="Disordered" evidence="4">
    <location>
        <begin position="658"/>
        <end position="708"/>
    </location>
</feature>
<dbReference type="SMART" id="SM00283">
    <property type="entry name" value="MA"/>
    <property type="match status" value="1"/>
</dbReference>
<dbReference type="GO" id="GO:0004888">
    <property type="term" value="F:transmembrane signaling receptor activity"/>
    <property type="evidence" value="ECO:0007669"/>
    <property type="project" value="InterPro"/>
</dbReference>
<reference evidence="7 8" key="1">
    <citation type="submission" date="2015-07" db="EMBL/GenBank/DDBJ databases">
        <title>Isolation and Genomic Characterization of a Novel Halophilic Metal-Reducing Deltaproteobacterium from the Deep Subsurface.</title>
        <authorList>
            <person name="Badalamenti J.P."/>
            <person name="Summers Z.M."/>
            <person name="Gralnick J.A."/>
            <person name="Bond D.R."/>
        </authorList>
    </citation>
    <scope>NUCLEOTIDE SEQUENCE [LARGE SCALE GENOMIC DNA]</scope>
    <source>
        <strain evidence="7 8">WTL</strain>
    </source>
</reference>
<dbReference type="InterPro" id="IPR004089">
    <property type="entry name" value="MCPsignal_dom"/>
</dbReference>
<organism evidence="7 8">
    <name type="scientific">Desulfuromonas soudanensis</name>
    <dbReference type="NCBI Taxonomy" id="1603606"/>
    <lineage>
        <taxon>Bacteria</taxon>
        <taxon>Pseudomonadati</taxon>
        <taxon>Thermodesulfobacteriota</taxon>
        <taxon>Desulfuromonadia</taxon>
        <taxon>Desulfuromonadales</taxon>
        <taxon>Desulfuromonadaceae</taxon>
        <taxon>Desulfuromonas</taxon>
    </lineage>
</organism>
<dbReference type="Pfam" id="PF01590">
    <property type="entry name" value="GAF"/>
    <property type="match status" value="1"/>
</dbReference>
<dbReference type="STRING" id="1603606.DSOUD_3423"/>
<dbReference type="OrthoDB" id="5389622at2"/>
<evidence type="ECO:0000313" key="7">
    <source>
        <dbReference type="EMBL" id="ALC18140.1"/>
    </source>
</evidence>
<dbReference type="EMBL" id="CP010802">
    <property type="protein sequence ID" value="ALC18140.1"/>
    <property type="molecule type" value="Genomic_DNA"/>
</dbReference>
<evidence type="ECO:0000256" key="4">
    <source>
        <dbReference type="SAM" id="MobiDB-lite"/>
    </source>
</evidence>
<dbReference type="PANTHER" id="PTHR32089:SF112">
    <property type="entry name" value="LYSOZYME-LIKE PROTEIN-RELATED"/>
    <property type="match status" value="1"/>
</dbReference>